<dbReference type="InterPro" id="IPR012677">
    <property type="entry name" value="Nucleotide-bd_a/b_plait_sf"/>
</dbReference>
<dbReference type="Proteomes" id="UP000694621">
    <property type="component" value="Unplaced"/>
</dbReference>
<feature type="compositionally biased region" description="Basic residues" evidence="2">
    <location>
        <begin position="238"/>
        <end position="256"/>
    </location>
</feature>
<dbReference type="FunFam" id="3.30.70.330:FF:000124">
    <property type="entry name" value="RNA-binding protein 26 isoform X3"/>
    <property type="match status" value="1"/>
</dbReference>
<dbReference type="PANTHER" id="PTHR14398">
    <property type="entry name" value="RNA RECOGNITION RRM/RNP DOMAIN"/>
    <property type="match status" value="1"/>
</dbReference>
<feature type="region of interest" description="Disordered" evidence="2">
    <location>
        <begin position="1"/>
        <end position="71"/>
    </location>
</feature>
<feature type="region of interest" description="Disordered" evidence="2">
    <location>
        <begin position="348"/>
        <end position="389"/>
    </location>
</feature>
<dbReference type="InterPro" id="IPR035979">
    <property type="entry name" value="RBD_domain_sf"/>
</dbReference>
<feature type="compositionally biased region" description="Acidic residues" evidence="2">
    <location>
        <begin position="371"/>
        <end position="382"/>
    </location>
</feature>
<dbReference type="InterPro" id="IPR045137">
    <property type="entry name" value="RBM26/27"/>
</dbReference>
<dbReference type="CDD" id="cd12258">
    <property type="entry name" value="RRM2_RBM26_like"/>
    <property type="match status" value="1"/>
</dbReference>
<dbReference type="GO" id="GO:0003723">
    <property type="term" value="F:RNA binding"/>
    <property type="evidence" value="ECO:0007669"/>
    <property type="project" value="UniProtKB-KW"/>
</dbReference>
<evidence type="ECO:0000256" key="2">
    <source>
        <dbReference type="SAM" id="MobiDB-lite"/>
    </source>
</evidence>
<keyword evidence="1" id="KW-0694">RNA-binding</keyword>
<accession>A0A8B9KND0</accession>
<dbReference type="InterPro" id="IPR039511">
    <property type="entry name" value="RBM26-like_RRM2"/>
</dbReference>
<evidence type="ECO:0000256" key="1">
    <source>
        <dbReference type="ARBA" id="ARBA00022884"/>
    </source>
</evidence>
<dbReference type="PANTHER" id="PTHR14398:SF2">
    <property type="entry name" value="RNA-BINDING PROTEIN 26"/>
    <property type="match status" value="1"/>
</dbReference>
<reference evidence="3" key="1">
    <citation type="submission" date="2025-08" db="UniProtKB">
        <authorList>
            <consortium name="Ensembl"/>
        </authorList>
    </citation>
    <scope>IDENTIFICATION</scope>
</reference>
<feature type="compositionally biased region" description="Acidic residues" evidence="2">
    <location>
        <begin position="350"/>
        <end position="362"/>
    </location>
</feature>
<feature type="compositionally biased region" description="Polar residues" evidence="2">
    <location>
        <begin position="8"/>
        <end position="22"/>
    </location>
</feature>
<feature type="region of interest" description="Disordered" evidence="2">
    <location>
        <begin position="232"/>
        <end position="256"/>
    </location>
</feature>
<dbReference type="Ensembl" id="ENSAMXT00005042701.1">
    <property type="protein sequence ID" value="ENSAMXP00005039216.1"/>
    <property type="gene ID" value="ENSAMXG00005015187.1"/>
</dbReference>
<dbReference type="AlphaFoldDB" id="A0A8B9KND0"/>
<name>A0A8B9KND0_ASTMX</name>
<dbReference type="Gene3D" id="3.30.70.330">
    <property type="match status" value="1"/>
</dbReference>
<dbReference type="SUPFAM" id="SSF54928">
    <property type="entry name" value="RNA-binding domain, RBD"/>
    <property type="match status" value="1"/>
</dbReference>
<feature type="compositionally biased region" description="Polar residues" evidence="2">
    <location>
        <begin position="33"/>
        <end position="51"/>
    </location>
</feature>
<evidence type="ECO:0000313" key="3">
    <source>
        <dbReference type="Ensembl" id="ENSAMXP00005039216.1"/>
    </source>
</evidence>
<evidence type="ECO:0000313" key="4">
    <source>
        <dbReference type="Proteomes" id="UP000694621"/>
    </source>
</evidence>
<sequence length="389" mass="43125">KSPGPHKNVQQPQQPAATSLKQSVKDRLGPLPSGNTEPLQDPSSPPQVTKSSVKERLGFSKPAPSAGKVFSTSTGLTKTFYNPAALKTGQKGASFGTPVSPEDALKKKQETLRLQQDVRKKKQEILEKHIETQKLLISKLEKNKSMKPEDKAQVMQTLTTLTNSISKLQEEIKGISSTNTLQTCIKTKAQAQKELLDTELDLYKKTQAGEDTAQLKLKYTQLQLEAAKRGLLTPGRGRGAHTRGRGVLRGRGRGIRGRARGVPTHAVVDHRPRALEISGFTEAERVDLLPHFAQFGDIEDCQMEDSSLSAIITYRTRAEAELAAVHGLKLNNHELHLAWHKPTISHSVADTEEAEPEEEEFKEDSLVDDALLQDDDEEEDDNESRSWRR</sequence>
<organism evidence="3 4">
    <name type="scientific">Astyanax mexicanus</name>
    <name type="common">Blind cave fish</name>
    <name type="synonym">Astyanax fasciatus mexicanus</name>
    <dbReference type="NCBI Taxonomy" id="7994"/>
    <lineage>
        <taxon>Eukaryota</taxon>
        <taxon>Metazoa</taxon>
        <taxon>Chordata</taxon>
        <taxon>Craniata</taxon>
        <taxon>Vertebrata</taxon>
        <taxon>Euteleostomi</taxon>
        <taxon>Actinopterygii</taxon>
        <taxon>Neopterygii</taxon>
        <taxon>Teleostei</taxon>
        <taxon>Ostariophysi</taxon>
        <taxon>Characiformes</taxon>
        <taxon>Characoidei</taxon>
        <taxon>Acestrorhamphidae</taxon>
        <taxon>Acestrorhamphinae</taxon>
        <taxon>Astyanax</taxon>
    </lineage>
</organism>
<protein>
    <submittedName>
        <fullName evidence="3">RNA binding motif protein 26</fullName>
    </submittedName>
</protein>
<proteinExistence type="predicted"/>
<dbReference type="GO" id="GO:0005634">
    <property type="term" value="C:nucleus"/>
    <property type="evidence" value="ECO:0007669"/>
    <property type="project" value="TreeGrafter"/>
</dbReference>